<comment type="subcellular location">
    <subcellularLocation>
        <location evidence="1">Membrane</location>
    </subcellularLocation>
</comment>
<dbReference type="PROSITE" id="PS00154">
    <property type="entry name" value="ATPASE_E1_E2"/>
    <property type="match status" value="1"/>
</dbReference>
<dbReference type="NCBIfam" id="TIGR01512">
    <property type="entry name" value="ATPase-IB2_Cd"/>
    <property type="match status" value="1"/>
</dbReference>
<dbReference type="Gene3D" id="2.70.150.10">
    <property type="entry name" value="Calcium-transporting ATPase, cytoplasmic transduction domain A"/>
    <property type="match status" value="1"/>
</dbReference>
<feature type="transmembrane region" description="Helical" evidence="6">
    <location>
        <begin position="6"/>
        <end position="25"/>
    </location>
</feature>
<dbReference type="PRINTS" id="PR00119">
    <property type="entry name" value="CATATPASE"/>
</dbReference>
<feature type="transmembrane region" description="Helical" evidence="6">
    <location>
        <begin position="554"/>
        <end position="574"/>
    </location>
</feature>
<keyword evidence="3 6" id="KW-0812">Transmembrane</keyword>
<dbReference type="GO" id="GO:0015086">
    <property type="term" value="F:cadmium ion transmembrane transporter activity"/>
    <property type="evidence" value="ECO:0007669"/>
    <property type="project" value="TreeGrafter"/>
</dbReference>
<gene>
    <name evidence="8" type="ORF">UFOPK2032_00887</name>
</gene>
<dbReference type="InterPro" id="IPR027256">
    <property type="entry name" value="P-typ_ATPase_IB"/>
</dbReference>
<dbReference type="PANTHER" id="PTHR48085:SF5">
    <property type="entry name" value="CADMIUM_ZINC-TRANSPORTING ATPASE HMA4-RELATED"/>
    <property type="match status" value="1"/>
</dbReference>
<dbReference type="NCBIfam" id="TIGR01494">
    <property type="entry name" value="ATPase_P-type"/>
    <property type="match status" value="1"/>
</dbReference>
<dbReference type="InterPro" id="IPR036412">
    <property type="entry name" value="HAD-like_sf"/>
</dbReference>
<reference evidence="8" key="1">
    <citation type="submission" date="2020-05" db="EMBL/GenBank/DDBJ databases">
        <authorList>
            <person name="Chiriac C."/>
            <person name="Salcher M."/>
            <person name="Ghai R."/>
            <person name="Kavagutti S V."/>
        </authorList>
    </citation>
    <scope>NUCLEOTIDE SEQUENCE</scope>
</reference>
<keyword evidence="4 6" id="KW-1133">Transmembrane helix</keyword>
<feature type="transmembrane region" description="Helical" evidence="6">
    <location>
        <begin position="255"/>
        <end position="276"/>
    </location>
</feature>
<evidence type="ECO:0000256" key="1">
    <source>
        <dbReference type="ARBA" id="ARBA00004370"/>
    </source>
</evidence>
<evidence type="ECO:0000256" key="4">
    <source>
        <dbReference type="ARBA" id="ARBA00022989"/>
    </source>
</evidence>
<dbReference type="EMBL" id="CAEZVM010000036">
    <property type="protein sequence ID" value="CAB4635038.1"/>
    <property type="molecule type" value="Genomic_DNA"/>
</dbReference>
<dbReference type="GO" id="GO:0016887">
    <property type="term" value="F:ATP hydrolysis activity"/>
    <property type="evidence" value="ECO:0007669"/>
    <property type="project" value="InterPro"/>
</dbReference>
<dbReference type="PANTHER" id="PTHR48085">
    <property type="entry name" value="CADMIUM/ZINC-TRANSPORTING ATPASE HMA2-RELATED"/>
    <property type="match status" value="1"/>
</dbReference>
<feature type="transmembrane region" description="Helical" evidence="6">
    <location>
        <begin position="32"/>
        <end position="54"/>
    </location>
</feature>
<dbReference type="InterPro" id="IPR023214">
    <property type="entry name" value="HAD_sf"/>
</dbReference>
<evidence type="ECO:0000256" key="2">
    <source>
        <dbReference type="ARBA" id="ARBA00006024"/>
    </source>
</evidence>
<name>A0A6J6JEI9_9ZZZZ</name>
<comment type="similarity">
    <text evidence="2">Belongs to the cation transport ATPase (P-type) (TC 3.A.3) family. Type IB subfamily.</text>
</comment>
<dbReference type="InterPro" id="IPR023298">
    <property type="entry name" value="ATPase_P-typ_TM_dom_sf"/>
</dbReference>
<dbReference type="GO" id="GO:0019829">
    <property type="term" value="F:ATPase-coupled monoatomic cation transmembrane transporter activity"/>
    <property type="evidence" value="ECO:0007669"/>
    <property type="project" value="InterPro"/>
</dbReference>
<dbReference type="GO" id="GO:0005524">
    <property type="term" value="F:ATP binding"/>
    <property type="evidence" value="ECO:0007669"/>
    <property type="project" value="InterPro"/>
</dbReference>
<dbReference type="InterPro" id="IPR023299">
    <property type="entry name" value="ATPase_P-typ_cyto_dom_N"/>
</dbReference>
<accession>A0A6J6JEI9</accession>
<dbReference type="InterPro" id="IPR059000">
    <property type="entry name" value="ATPase_P-type_domA"/>
</dbReference>
<evidence type="ECO:0000256" key="5">
    <source>
        <dbReference type="ARBA" id="ARBA00023136"/>
    </source>
</evidence>
<dbReference type="InterPro" id="IPR001757">
    <property type="entry name" value="P_typ_ATPase"/>
</dbReference>
<dbReference type="GO" id="GO:0016020">
    <property type="term" value="C:membrane"/>
    <property type="evidence" value="ECO:0007669"/>
    <property type="project" value="UniProtKB-SubCell"/>
</dbReference>
<dbReference type="Gene3D" id="3.40.1110.10">
    <property type="entry name" value="Calcium-transporting ATPase, cytoplasmic domain N"/>
    <property type="match status" value="1"/>
</dbReference>
<feature type="transmembrane region" description="Helical" evidence="6">
    <location>
        <begin position="230"/>
        <end position="249"/>
    </location>
</feature>
<proteinExistence type="inferred from homology"/>
<protein>
    <submittedName>
        <fullName evidence="8">Unannotated protein</fullName>
    </submittedName>
</protein>
<dbReference type="InterPro" id="IPR018303">
    <property type="entry name" value="ATPase_P-typ_P_site"/>
</dbReference>
<dbReference type="InterPro" id="IPR008250">
    <property type="entry name" value="ATPase_P-typ_transduc_dom_A_sf"/>
</dbReference>
<sequence length="602" mass="62172">MAKVRLPEYSFLGLSALSLGAGLWLSSQGSSLTNWVWAVGAVVGLVLSINWVIAAFKDGEFGSDSLAVIAITATALTNEWLAASVISLMLATGRALETWAAGKARQRLESLLERSPRTANLVGSDASVIQVPVDEVKVGDRVLVRAGEVVPVDGQLACPGTFDASALTGESLPQNLATGDEVESGILNAASAVEVLTLRVASQSTYANLVKLVESSSANSASGVRIANRWAVFFVPLAIGFALITWLLTGEVDRAVAVIVAATPCPLILAVPVALISGMSRASGRGAIIKGGAALEKLARAKTVLVDKTGTLTHGGPTLSEMVVAPGQDEHDLLAIIGSLEQQSPHVVAKALVNAARDRNLQFSSVEQVTEQPGHGIVGMVAGKRVSIGQPKLSLPDWAKIDHALLVAVEIDSELVAVLGLDDPIRSDAKQTIDALRGLGIERILLVSGDRELTSKKVGAAVGVDEVHFDCSPEDKLLLVEAELASSPGTVVFAGDGINDAPALTRASAGVAMGAHGTTAASEAADVVIVEDSIRHLAIAIDVAKGARLRAVQAAGGGMSLAMVAMVFASFGILNATGSAVAQEFIDVAAILWALVPTRRRV</sequence>
<dbReference type="InterPro" id="IPR051014">
    <property type="entry name" value="Cation_Transport_ATPase_IB"/>
</dbReference>
<organism evidence="8">
    <name type="scientific">freshwater metagenome</name>
    <dbReference type="NCBI Taxonomy" id="449393"/>
    <lineage>
        <taxon>unclassified sequences</taxon>
        <taxon>metagenomes</taxon>
        <taxon>ecological metagenomes</taxon>
    </lineage>
</organism>
<keyword evidence="5 6" id="KW-0472">Membrane</keyword>
<dbReference type="Pfam" id="PF00702">
    <property type="entry name" value="Hydrolase"/>
    <property type="match status" value="1"/>
</dbReference>
<dbReference type="SUPFAM" id="SSF81653">
    <property type="entry name" value="Calcium ATPase, transduction domain A"/>
    <property type="match status" value="1"/>
</dbReference>
<evidence type="ECO:0000313" key="8">
    <source>
        <dbReference type="EMBL" id="CAB4635038.1"/>
    </source>
</evidence>
<dbReference type="AlphaFoldDB" id="A0A6J6JEI9"/>
<feature type="domain" description="P-type ATPase A" evidence="7">
    <location>
        <begin position="115"/>
        <end position="214"/>
    </location>
</feature>
<dbReference type="SUPFAM" id="SSF56784">
    <property type="entry name" value="HAD-like"/>
    <property type="match status" value="1"/>
</dbReference>
<feature type="transmembrane region" description="Helical" evidence="6">
    <location>
        <begin position="580"/>
        <end position="596"/>
    </location>
</feature>
<dbReference type="NCBIfam" id="TIGR01525">
    <property type="entry name" value="ATPase-IB_hvy"/>
    <property type="match status" value="1"/>
</dbReference>
<dbReference type="Gene3D" id="3.40.50.1000">
    <property type="entry name" value="HAD superfamily/HAD-like"/>
    <property type="match status" value="1"/>
</dbReference>
<evidence type="ECO:0000259" key="7">
    <source>
        <dbReference type="Pfam" id="PF00122"/>
    </source>
</evidence>
<evidence type="ECO:0000256" key="3">
    <source>
        <dbReference type="ARBA" id="ARBA00022692"/>
    </source>
</evidence>
<feature type="transmembrane region" description="Helical" evidence="6">
    <location>
        <begin position="66"/>
        <end position="91"/>
    </location>
</feature>
<dbReference type="Pfam" id="PF00122">
    <property type="entry name" value="E1-E2_ATPase"/>
    <property type="match status" value="1"/>
</dbReference>
<evidence type="ECO:0000256" key="6">
    <source>
        <dbReference type="SAM" id="Phobius"/>
    </source>
</evidence>
<dbReference type="SUPFAM" id="SSF81665">
    <property type="entry name" value="Calcium ATPase, transmembrane domain M"/>
    <property type="match status" value="1"/>
</dbReference>